<dbReference type="PANTHER" id="PTHR43316">
    <property type="entry name" value="HYDROLASE, HALOACID DELAHOGENASE-RELATED"/>
    <property type="match status" value="1"/>
</dbReference>
<dbReference type="EMBL" id="CAEZZU010000039">
    <property type="protein sequence ID" value="CAB4773632.1"/>
    <property type="molecule type" value="Genomic_DNA"/>
</dbReference>
<sequence>MGSVAKYRGILLDFYGTLARATHWFSVEEALAEHGYVLDPELRDRWFNDGIDGDDHEAASQSRDHYVKWQLDRTYSMLSESDVHPDEHATIAEKLRIGAATRVLEAYDEVPEVLAQLRAEGLKLVVCSNWDWDLAEAVDESGLSDAVDLLVSSAWVGVRKPNPRIYLHTLEKAGLEPEEVLFAGDTWGADVEGPLAAGMTPVYLRRDGHWTDGTCPHDEPRGRGVTVASDLSAILSLI</sequence>
<protein>
    <submittedName>
        <fullName evidence="2">Unannotated protein</fullName>
    </submittedName>
</protein>
<dbReference type="Pfam" id="PF00702">
    <property type="entry name" value="Hydrolase"/>
    <property type="match status" value="1"/>
</dbReference>
<dbReference type="SUPFAM" id="SSF56784">
    <property type="entry name" value="HAD-like"/>
    <property type="match status" value="1"/>
</dbReference>
<organism evidence="2">
    <name type="scientific">freshwater metagenome</name>
    <dbReference type="NCBI Taxonomy" id="449393"/>
    <lineage>
        <taxon>unclassified sequences</taxon>
        <taxon>metagenomes</taxon>
        <taxon>ecological metagenomes</taxon>
    </lineage>
</organism>
<dbReference type="Gene3D" id="3.40.50.1000">
    <property type="entry name" value="HAD superfamily/HAD-like"/>
    <property type="match status" value="1"/>
</dbReference>
<evidence type="ECO:0000313" key="3">
    <source>
        <dbReference type="EMBL" id="CAB4773632.1"/>
    </source>
</evidence>
<dbReference type="AlphaFoldDB" id="A0A6J6L9M0"/>
<gene>
    <name evidence="2" type="ORF">UFOPK2242_00746</name>
    <name evidence="3" type="ORF">UFOPK2925_00415</name>
</gene>
<dbReference type="NCBIfam" id="TIGR01509">
    <property type="entry name" value="HAD-SF-IA-v3"/>
    <property type="match status" value="1"/>
</dbReference>
<dbReference type="SFLD" id="SFLDG01129">
    <property type="entry name" value="C1.5:_HAD__Beta-PGM__Phosphata"/>
    <property type="match status" value="1"/>
</dbReference>
<dbReference type="NCBIfam" id="TIGR01549">
    <property type="entry name" value="HAD-SF-IA-v1"/>
    <property type="match status" value="1"/>
</dbReference>
<evidence type="ECO:0000256" key="1">
    <source>
        <dbReference type="ARBA" id="ARBA00022801"/>
    </source>
</evidence>
<dbReference type="GO" id="GO:0016787">
    <property type="term" value="F:hydrolase activity"/>
    <property type="evidence" value="ECO:0007669"/>
    <property type="project" value="UniProtKB-KW"/>
</dbReference>
<name>A0A6J6L9M0_9ZZZZ</name>
<reference evidence="2" key="1">
    <citation type="submission" date="2020-05" db="EMBL/GenBank/DDBJ databases">
        <authorList>
            <person name="Chiriac C."/>
            <person name="Salcher M."/>
            <person name="Ghai R."/>
            <person name="Kavagutti S V."/>
        </authorList>
    </citation>
    <scope>NUCLEOTIDE SEQUENCE</scope>
</reference>
<keyword evidence="1" id="KW-0378">Hydrolase</keyword>
<dbReference type="InterPro" id="IPR051540">
    <property type="entry name" value="S-2-haloacid_dehalogenase"/>
</dbReference>
<dbReference type="EMBL" id="CAEZWM010000078">
    <property type="protein sequence ID" value="CAB4657159.1"/>
    <property type="molecule type" value="Genomic_DNA"/>
</dbReference>
<dbReference type="SFLD" id="SFLDS00003">
    <property type="entry name" value="Haloacid_Dehalogenase"/>
    <property type="match status" value="1"/>
</dbReference>
<dbReference type="InterPro" id="IPR036412">
    <property type="entry name" value="HAD-like_sf"/>
</dbReference>
<dbReference type="PRINTS" id="PR00413">
    <property type="entry name" value="HADHALOGNASE"/>
</dbReference>
<dbReference type="InterPro" id="IPR006439">
    <property type="entry name" value="HAD-SF_hydro_IA"/>
</dbReference>
<proteinExistence type="predicted"/>
<accession>A0A6J6L9M0</accession>
<evidence type="ECO:0000313" key="2">
    <source>
        <dbReference type="EMBL" id="CAB4657159.1"/>
    </source>
</evidence>
<dbReference type="InterPro" id="IPR023214">
    <property type="entry name" value="HAD_sf"/>
</dbReference>